<feature type="compositionally biased region" description="Basic and acidic residues" evidence="1">
    <location>
        <begin position="1"/>
        <end position="11"/>
    </location>
</feature>
<evidence type="ECO:0000256" key="1">
    <source>
        <dbReference type="SAM" id="MobiDB-lite"/>
    </source>
</evidence>
<protein>
    <submittedName>
        <fullName evidence="2">37562_t:CDS:1</fullName>
    </submittedName>
</protein>
<name>A0ABN7WLX5_GIGMA</name>
<comment type="caution">
    <text evidence="2">The sequence shown here is derived from an EMBL/GenBank/DDBJ whole genome shotgun (WGS) entry which is preliminary data.</text>
</comment>
<feature type="non-terminal residue" evidence="2">
    <location>
        <position position="1"/>
    </location>
</feature>
<accession>A0ABN7WLX5</accession>
<dbReference type="InterPro" id="IPR021109">
    <property type="entry name" value="Peptidase_aspartic_dom_sf"/>
</dbReference>
<dbReference type="SUPFAM" id="SSF50630">
    <property type="entry name" value="Acid proteases"/>
    <property type="match status" value="1"/>
</dbReference>
<dbReference type="Gene3D" id="2.40.70.10">
    <property type="entry name" value="Acid Proteases"/>
    <property type="match status" value="1"/>
</dbReference>
<organism evidence="2 3">
    <name type="scientific">Gigaspora margarita</name>
    <dbReference type="NCBI Taxonomy" id="4874"/>
    <lineage>
        <taxon>Eukaryota</taxon>
        <taxon>Fungi</taxon>
        <taxon>Fungi incertae sedis</taxon>
        <taxon>Mucoromycota</taxon>
        <taxon>Glomeromycotina</taxon>
        <taxon>Glomeromycetes</taxon>
        <taxon>Diversisporales</taxon>
        <taxon>Gigasporaceae</taxon>
        <taxon>Gigaspora</taxon>
    </lineage>
</organism>
<evidence type="ECO:0000313" key="3">
    <source>
        <dbReference type="Proteomes" id="UP000789901"/>
    </source>
</evidence>
<feature type="region of interest" description="Disordered" evidence="1">
    <location>
        <begin position="1"/>
        <end position="20"/>
    </location>
</feature>
<gene>
    <name evidence="2" type="ORF">GMARGA_LOCUS32643</name>
</gene>
<reference evidence="2 3" key="1">
    <citation type="submission" date="2021-06" db="EMBL/GenBank/DDBJ databases">
        <authorList>
            <person name="Kallberg Y."/>
            <person name="Tangrot J."/>
            <person name="Rosling A."/>
        </authorList>
    </citation>
    <scope>NUCLEOTIDE SEQUENCE [LARGE SCALE GENOMIC DNA]</scope>
    <source>
        <strain evidence="2 3">120-4 pot B 10/14</strain>
    </source>
</reference>
<dbReference type="EMBL" id="CAJVQB010051730">
    <property type="protein sequence ID" value="CAG8835576.1"/>
    <property type="molecule type" value="Genomic_DNA"/>
</dbReference>
<evidence type="ECO:0000313" key="2">
    <source>
        <dbReference type="EMBL" id="CAG8835576.1"/>
    </source>
</evidence>
<dbReference type="Proteomes" id="UP000789901">
    <property type="component" value="Unassembled WGS sequence"/>
</dbReference>
<proteinExistence type="predicted"/>
<keyword evidence="3" id="KW-1185">Reference proteome</keyword>
<sequence length="315" mass="34223">PNSHNIDRDVPNEITPSPPTQTFLPPQILSIDTIKIGDTNDTSSFSLIKVEIGSNISISLNLIPDISSNDIGLCNQLCYYGAVDNYGSSASALSGFDYITLDKYTFKNKPLFFMFNEINGILKNQSAVEGVMGLGFGSQIWNQLASDGYLQVIGITLPNFICSIGSIAFGGIDLRYIFNDPPNPPKIHNIPTLNGTDYPTIEVKTIWVNNTQLNFPVINAIISTSYNKVSLGSFSTEFFTKLGANKTSDGNWIVPDPVDITFDVTTDSGQIIGIAITSFLTCNSMSKGQCISIFDDKFGPLNNTIIIGALFVKVN</sequence>